<reference evidence="8" key="1">
    <citation type="submission" date="2019-12" db="UniProtKB">
        <authorList>
            <consortium name="WormBaseParasite"/>
        </authorList>
    </citation>
    <scope>IDENTIFICATION</scope>
</reference>
<dbReference type="PANTHER" id="PTHR12933">
    <property type="entry name" value="ORF PROTEIN-RELATED"/>
    <property type="match status" value="1"/>
</dbReference>
<evidence type="ECO:0000256" key="4">
    <source>
        <dbReference type="SAM" id="MobiDB-lite"/>
    </source>
</evidence>
<feature type="domain" description="UTP25 NTP hydrolase-like" evidence="6">
    <location>
        <begin position="141"/>
        <end position="414"/>
    </location>
</feature>
<dbReference type="PANTHER" id="PTHR12933:SF0">
    <property type="entry name" value="U3 SMALL NUCLEOLAR RNA-ASSOCIATED PROTEIN 25 HOMOLOG"/>
    <property type="match status" value="1"/>
</dbReference>
<dbReference type="Pfam" id="PF22916">
    <property type="entry name" value="UTP25_NTPase-like"/>
    <property type="match status" value="1"/>
</dbReference>
<evidence type="ECO:0000259" key="6">
    <source>
        <dbReference type="Pfam" id="PF22916"/>
    </source>
</evidence>
<keyword evidence="3" id="KW-0539">Nucleus</keyword>
<evidence type="ECO:0000256" key="1">
    <source>
        <dbReference type="ARBA" id="ARBA00004604"/>
    </source>
</evidence>
<sequence length="618" mass="71383">MDENRKHVKRLRVEADMSSLKNFNEGSSDSECASHRSTKASDPFLSHFYRCHDGEFLEQRVSSRFKASEFEPLLLPAVGPILTRGISPKMLQSVSSNKFFIKKALCKHLQASDSAAEVDSSSQNLKLTLLQKDILSIISGYHDMFYARRTLDKNDELHFVIAIHALNHILKTRSIIMRHKNKMSGRAEPVEVEHRDLGLTRPKVLLLVPFRHSAYLIVKAMITLLFGSDKSCFVTNKKRFMEHYGPPAKEDPSDRREFQSRKGQQQLPADFKELFQGNRDDCFKFGLAVAKKSLKLFVDFYSSDMIVASPLGLRMALGTQSEKHFDCDYLSSIEVFIMDQADVFLMQNWKHVIHIIDSMHMQPRHDHGVDYSKVRMWCINGLSKYYCQTIVLSSITTPELQAAFLRHSHNYAGCAIAEPLQTSVHGCLGKIVVRLPQRFHRFAPESTVEESDIRFRFFLESILPHYSELSQMSRTLLYVPAYFDFVRIRNYLKKDNWSFVHISEYSSPKKVASARSLFYHGEKSLLLMTERFYFYHRYVMRGAHNLLFYQLPVYSNFYTEICNMVIDKKRQPSKDFRPTCTVIYSRFDETRLAAVVGTSRAKQMLSSESVTHLIVAGE</sequence>
<evidence type="ECO:0000259" key="5">
    <source>
        <dbReference type="Pfam" id="PF06862"/>
    </source>
</evidence>
<feature type="domain" description="UTP25 C-terminal" evidence="5">
    <location>
        <begin position="428"/>
        <end position="612"/>
    </location>
</feature>
<evidence type="ECO:0000313" key="7">
    <source>
        <dbReference type="Proteomes" id="UP000046395"/>
    </source>
</evidence>
<dbReference type="WBParaSite" id="TMUE_2000009192.1">
    <property type="protein sequence ID" value="TMUE_2000009192.1"/>
    <property type="gene ID" value="WBGene00286318"/>
</dbReference>
<comment type="subcellular location">
    <subcellularLocation>
        <location evidence="1">Nucleus</location>
        <location evidence="1">Nucleolus</location>
    </subcellularLocation>
</comment>
<proteinExistence type="inferred from homology"/>
<dbReference type="Proteomes" id="UP000046395">
    <property type="component" value="Unassembled WGS sequence"/>
</dbReference>
<dbReference type="Pfam" id="PF06862">
    <property type="entry name" value="Utp25_C"/>
    <property type="match status" value="1"/>
</dbReference>
<dbReference type="GO" id="GO:0019843">
    <property type="term" value="F:rRNA binding"/>
    <property type="evidence" value="ECO:0007669"/>
    <property type="project" value="TreeGrafter"/>
</dbReference>
<dbReference type="InterPro" id="IPR053939">
    <property type="entry name" value="UTP25_C"/>
</dbReference>
<dbReference type="GO" id="GO:0000462">
    <property type="term" value="P:maturation of SSU-rRNA from tricistronic rRNA transcript (SSU-rRNA, 5.8S rRNA, LSU-rRNA)"/>
    <property type="evidence" value="ECO:0007669"/>
    <property type="project" value="TreeGrafter"/>
</dbReference>
<dbReference type="InterPro" id="IPR010678">
    <property type="entry name" value="UTP25"/>
</dbReference>
<dbReference type="InterPro" id="IPR053940">
    <property type="entry name" value="UTP25_NTPase-like"/>
</dbReference>
<organism evidence="7 8">
    <name type="scientific">Trichuris muris</name>
    <name type="common">Mouse whipworm</name>
    <dbReference type="NCBI Taxonomy" id="70415"/>
    <lineage>
        <taxon>Eukaryota</taxon>
        <taxon>Metazoa</taxon>
        <taxon>Ecdysozoa</taxon>
        <taxon>Nematoda</taxon>
        <taxon>Enoplea</taxon>
        <taxon>Dorylaimia</taxon>
        <taxon>Trichinellida</taxon>
        <taxon>Trichuridae</taxon>
        <taxon>Trichuris</taxon>
    </lineage>
</organism>
<dbReference type="GO" id="GO:0032040">
    <property type="term" value="C:small-subunit processome"/>
    <property type="evidence" value="ECO:0007669"/>
    <property type="project" value="TreeGrafter"/>
</dbReference>
<comment type="similarity">
    <text evidence="2">Belongs to the UTP25 family.</text>
</comment>
<evidence type="ECO:0000313" key="8">
    <source>
        <dbReference type="WBParaSite" id="TMUE_2000009192.1"/>
    </source>
</evidence>
<evidence type="ECO:0000256" key="3">
    <source>
        <dbReference type="ARBA" id="ARBA00023242"/>
    </source>
</evidence>
<dbReference type="STRING" id="70415.A0A5S6QQM8"/>
<dbReference type="GO" id="GO:0034511">
    <property type="term" value="F:U3 snoRNA binding"/>
    <property type="evidence" value="ECO:0007669"/>
    <property type="project" value="InterPro"/>
</dbReference>
<name>A0A5S6QQM8_TRIMR</name>
<evidence type="ECO:0000256" key="2">
    <source>
        <dbReference type="ARBA" id="ARBA00009223"/>
    </source>
</evidence>
<keyword evidence="7" id="KW-1185">Reference proteome</keyword>
<protein>
    <submittedName>
        <fullName evidence="8">U3 small nucleolar RNA-associated protein 25</fullName>
    </submittedName>
</protein>
<feature type="region of interest" description="Disordered" evidence="4">
    <location>
        <begin position="244"/>
        <end position="265"/>
    </location>
</feature>
<dbReference type="AlphaFoldDB" id="A0A5S6QQM8"/>
<feature type="compositionally biased region" description="Basic and acidic residues" evidence="4">
    <location>
        <begin position="248"/>
        <end position="260"/>
    </location>
</feature>
<accession>A0A5S6QQM8</accession>